<dbReference type="AlphaFoldDB" id="H1YXM9"/>
<evidence type="ECO:0000259" key="3">
    <source>
        <dbReference type="Pfam" id="PF00465"/>
    </source>
</evidence>
<gene>
    <name evidence="5" type="ORF">Metlim_0876</name>
</gene>
<dbReference type="InterPro" id="IPR001670">
    <property type="entry name" value="ADH_Fe/GldA"/>
</dbReference>
<dbReference type="RefSeq" id="WP_004076717.1">
    <property type="nucleotide sequence ID" value="NZ_CM001436.1"/>
</dbReference>
<keyword evidence="6" id="KW-1185">Reference proteome</keyword>
<dbReference type="Pfam" id="PF25137">
    <property type="entry name" value="ADH_Fe_C"/>
    <property type="match status" value="1"/>
</dbReference>
<dbReference type="CDD" id="cd17814">
    <property type="entry name" value="Fe-ADH-like"/>
    <property type="match status" value="1"/>
</dbReference>
<evidence type="ECO:0000256" key="1">
    <source>
        <dbReference type="ARBA" id="ARBA00007358"/>
    </source>
</evidence>
<dbReference type="FunFam" id="3.40.50.1970:FF:000003">
    <property type="entry name" value="Alcohol dehydrogenase, iron-containing"/>
    <property type="match status" value="1"/>
</dbReference>
<dbReference type="OrthoDB" id="57329at2157"/>
<accession>H1YXM9</accession>
<dbReference type="GO" id="GO:0046872">
    <property type="term" value="F:metal ion binding"/>
    <property type="evidence" value="ECO:0007669"/>
    <property type="project" value="InterPro"/>
</dbReference>
<dbReference type="HOGENOM" id="CLU_007207_0_0_2"/>
<proteinExistence type="inferred from homology"/>
<comment type="similarity">
    <text evidence="1">Belongs to the iron-containing alcohol dehydrogenase family.</text>
</comment>
<dbReference type="Proteomes" id="UP000005741">
    <property type="component" value="Chromosome"/>
</dbReference>
<evidence type="ECO:0000313" key="6">
    <source>
        <dbReference type="Proteomes" id="UP000005741"/>
    </source>
</evidence>
<dbReference type="PANTHER" id="PTHR11496:SF102">
    <property type="entry name" value="ALCOHOL DEHYDROGENASE 4"/>
    <property type="match status" value="1"/>
</dbReference>
<dbReference type="Pfam" id="PF00465">
    <property type="entry name" value="Fe-ADH"/>
    <property type="match status" value="1"/>
</dbReference>
<dbReference type="GO" id="GO:0004022">
    <property type="term" value="F:alcohol dehydrogenase (NAD+) activity"/>
    <property type="evidence" value="ECO:0007669"/>
    <property type="project" value="TreeGrafter"/>
</dbReference>
<keyword evidence="2" id="KW-0560">Oxidoreductase</keyword>
<dbReference type="Gene3D" id="1.20.1090.10">
    <property type="entry name" value="Dehydroquinate synthase-like - alpha domain"/>
    <property type="match status" value="1"/>
</dbReference>
<dbReference type="InterPro" id="IPR039697">
    <property type="entry name" value="Alcohol_dehydrogenase_Fe"/>
</dbReference>
<organism evidence="5 6">
    <name type="scientific">Methanoplanus limicola DSM 2279</name>
    <dbReference type="NCBI Taxonomy" id="937775"/>
    <lineage>
        <taxon>Archaea</taxon>
        <taxon>Methanobacteriati</taxon>
        <taxon>Methanobacteriota</taxon>
        <taxon>Stenosarchaea group</taxon>
        <taxon>Methanomicrobia</taxon>
        <taxon>Methanomicrobiales</taxon>
        <taxon>Methanomicrobiaceae</taxon>
        <taxon>Methanoplanus</taxon>
    </lineage>
</organism>
<dbReference type="PATRIC" id="fig|937775.9.peg.1014"/>
<evidence type="ECO:0000259" key="4">
    <source>
        <dbReference type="Pfam" id="PF25137"/>
    </source>
</evidence>
<dbReference type="Gene3D" id="3.40.50.1970">
    <property type="match status" value="1"/>
</dbReference>
<feature type="domain" description="Alcohol dehydrogenase iron-type/glycerol dehydrogenase GldA" evidence="3">
    <location>
        <begin position="17"/>
        <end position="180"/>
    </location>
</feature>
<dbReference type="InterPro" id="IPR056798">
    <property type="entry name" value="ADH_Fe_C"/>
</dbReference>
<reference evidence="5 6" key="1">
    <citation type="submission" date="2011-10" db="EMBL/GenBank/DDBJ databases">
        <title>The Improved High-Quality Draft genome of Methanoplanus limicola DSM 2279.</title>
        <authorList>
            <consortium name="US DOE Joint Genome Institute (JGI-PGF)"/>
            <person name="Lucas S."/>
            <person name="Copeland A."/>
            <person name="Lapidus A."/>
            <person name="Glavina del Rio T."/>
            <person name="Dalin E."/>
            <person name="Tice H."/>
            <person name="Bruce D."/>
            <person name="Goodwin L."/>
            <person name="Pitluck S."/>
            <person name="Peters L."/>
            <person name="Mikhailova N."/>
            <person name="Lu M."/>
            <person name="Kyrpides N."/>
            <person name="Mavromatis K."/>
            <person name="Ivanova N."/>
            <person name="Markowitz V."/>
            <person name="Cheng J.-F."/>
            <person name="Hugenholtz P."/>
            <person name="Woyke T."/>
            <person name="Wu D."/>
            <person name="Wirth R."/>
            <person name="Brambilla E.-M."/>
            <person name="Klenk H.-P."/>
            <person name="Eisen J.A."/>
        </authorList>
    </citation>
    <scope>NUCLEOTIDE SEQUENCE [LARGE SCALE GENOMIC DNA]</scope>
    <source>
        <strain evidence="5 6">DSM 2279</strain>
    </source>
</reference>
<dbReference type="PANTHER" id="PTHR11496">
    <property type="entry name" value="ALCOHOL DEHYDROGENASE"/>
    <property type="match status" value="1"/>
</dbReference>
<evidence type="ECO:0000256" key="2">
    <source>
        <dbReference type="ARBA" id="ARBA00023002"/>
    </source>
</evidence>
<protein>
    <submittedName>
        <fullName evidence="5">Iron-containing alcohol dehydrogenase</fullName>
    </submittedName>
</protein>
<evidence type="ECO:0000313" key="5">
    <source>
        <dbReference type="EMBL" id="EHQ34998.1"/>
    </source>
</evidence>
<sequence>MQDENMGELRKFVSPEFITGINSRIFAGRYAKNFRAGKVLLTVDPNISNIWWMDEILHSLDEERVEYTEFSGVTENPKRYEVMKGAELFRENRCDGIVAVGGGSTLDCAKGIGIIAANGGDITEYIGVDLVSSPMPPLICIPTTAGSSADVSQYAVISDNKYKKLIISKSVVPDVSLLDPQTLTTQPEEVTYGSGIDALFHAVEAFCSNGSSRVTDIFALKAIEELSSGLVEVAEDPLNIELREKTMFASLYAGLAFSNAGLGLIHAMSHSIGGLLDISHGVSSMLVAGPAINYNYAFCPEKYRKISAAMGIDESRLTDAELKETLINAIYDVAGEYTGKIIGEFRPKRDLEETIVKRTSNDPCIATNPGIPNEDELGKIWREISGIQIP</sequence>
<name>H1YXM9_9EURY</name>
<dbReference type="STRING" id="937775.Metlim_0876"/>
<dbReference type="InParanoid" id="H1YXM9"/>
<dbReference type="SUPFAM" id="SSF56796">
    <property type="entry name" value="Dehydroquinate synthase-like"/>
    <property type="match status" value="1"/>
</dbReference>
<feature type="domain" description="Fe-containing alcohol dehydrogenase-like C-terminal" evidence="4">
    <location>
        <begin position="194"/>
        <end position="383"/>
    </location>
</feature>
<dbReference type="EMBL" id="CM001436">
    <property type="protein sequence ID" value="EHQ34998.1"/>
    <property type="molecule type" value="Genomic_DNA"/>
</dbReference>